<proteinExistence type="predicted"/>
<evidence type="ECO:0000313" key="2">
    <source>
        <dbReference type="Proteomes" id="UP001152803"/>
    </source>
</evidence>
<comment type="caution">
    <text evidence="1">The sequence shown here is derived from an EMBL/GenBank/DDBJ whole genome shotgun (WGS) entry which is preliminary data.</text>
</comment>
<dbReference type="AlphaFoldDB" id="A0A9Q1DN88"/>
<gene>
    <name evidence="1" type="ORF">COCON_G00073350</name>
</gene>
<dbReference type="EMBL" id="JAFJMO010000005">
    <property type="protein sequence ID" value="KAJ8275583.1"/>
    <property type="molecule type" value="Genomic_DNA"/>
</dbReference>
<name>A0A9Q1DN88_CONCO</name>
<reference evidence="1" key="1">
    <citation type="journal article" date="2023" name="Science">
        <title>Genome structures resolve the early diversification of teleost fishes.</title>
        <authorList>
            <person name="Parey E."/>
            <person name="Louis A."/>
            <person name="Montfort J."/>
            <person name="Bouchez O."/>
            <person name="Roques C."/>
            <person name="Iampietro C."/>
            <person name="Lluch J."/>
            <person name="Castinel A."/>
            <person name="Donnadieu C."/>
            <person name="Desvignes T."/>
            <person name="Floi Bucao C."/>
            <person name="Jouanno E."/>
            <person name="Wen M."/>
            <person name="Mejri S."/>
            <person name="Dirks R."/>
            <person name="Jansen H."/>
            <person name="Henkel C."/>
            <person name="Chen W.J."/>
            <person name="Zahm M."/>
            <person name="Cabau C."/>
            <person name="Klopp C."/>
            <person name="Thompson A.W."/>
            <person name="Robinson-Rechavi M."/>
            <person name="Braasch I."/>
            <person name="Lecointre G."/>
            <person name="Bobe J."/>
            <person name="Postlethwait J.H."/>
            <person name="Berthelot C."/>
            <person name="Roest Crollius H."/>
            <person name="Guiguen Y."/>
        </authorList>
    </citation>
    <scope>NUCLEOTIDE SEQUENCE</scope>
    <source>
        <strain evidence="1">Concon-B</strain>
    </source>
</reference>
<accession>A0A9Q1DN88</accession>
<keyword evidence="2" id="KW-1185">Reference proteome</keyword>
<organism evidence="1 2">
    <name type="scientific">Conger conger</name>
    <name type="common">Conger eel</name>
    <name type="synonym">Muraena conger</name>
    <dbReference type="NCBI Taxonomy" id="82655"/>
    <lineage>
        <taxon>Eukaryota</taxon>
        <taxon>Metazoa</taxon>
        <taxon>Chordata</taxon>
        <taxon>Craniata</taxon>
        <taxon>Vertebrata</taxon>
        <taxon>Euteleostomi</taxon>
        <taxon>Actinopterygii</taxon>
        <taxon>Neopterygii</taxon>
        <taxon>Teleostei</taxon>
        <taxon>Anguilliformes</taxon>
        <taxon>Congridae</taxon>
        <taxon>Conger</taxon>
    </lineage>
</organism>
<protein>
    <submittedName>
        <fullName evidence="1">Uncharacterized protein</fullName>
    </submittedName>
</protein>
<dbReference type="Proteomes" id="UP001152803">
    <property type="component" value="Unassembled WGS sequence"/>
</dbReference>
<sequence>MPQVRGLLWKHDQGERRRFWRAGIQRDAKREGAREGAKLERKNGSVLEAEVLNGAEREKERESASLKEKRIELRGCRGRGSTGEVKGYKTLHWGQHLGHLLL</sequence>
<evidence type="ECO:0000313" key="1">
    <source>
        <dbReference type="EMBL" id="KAJ8275583.1"/>
    </source>
</evidence>